<reference evidence="1" key="2">
    <citation type="submission" date="2023-05" db="EMBL/GenBank/DDBJ databases">
        <authorList>
            <person name="Fouks B."/>
        </authorList>
    </citation>
    <scope>NUCLEOTIDE SEQUENCE</scope>
    <source>
        <strain evidence="1">Stay&amp;Tobe</strain>
        <tissue evidence="1">Testes</tissue>
    </source>
</reference>
<evidence type="ECO:0000313" key="2">
    <source>
        <dbReference type="Proteomes" id="UP001233999"/>
    </source>
</evidence>
<proteinExistence type="predicted"/>
<dbReference type="Proteomes" id="UP001233999">
    <property type="component" value="Unassembled WGS sequence"/>
</dbReference>
<comment type="caution">
    <text evidence="1">The sequence shown here is derived from an EMBL/GenBank/DDBJ whole genome shotgun (WGS) entry which is preliminary data.</text>
</comment>
<dbReference type="AlphaFoldDB" id="A0AAD8E3T5"/>
<organism evidence="1 2">
    <name type="scientific">Diploptera punctata</name>
    <name type="common">Pacific beetle cockroach</name>
    <dbReference type="NCBI Taxonomy" id="6984"/>
    <lineage>
        <taxon>Eukaryota</taxon>
        <taxon>Metazoa</taxon>
        <taxon>Ecdysozoa</taxon>
        <taxon>Arthropoda</taxon>
        <taxon>Hexapoda</taxon>
        <taxon>Insecta</taxon>
        <taxon>Pterygota</taxon>
        <taxon>Neoptera</taxon>
        <taxon>Polyneoptera</taxon>
        <taxon>Dictyoptera</taxon>
        <taxon>Blattodea</taxon>
        <taxon>Blaberoidea</taxon>
        <taxon>Blaberidae</taxon>
        <taxon>Diplopterinae</taxon>
        <taxon>Diploptera</taxon>
    </lineage>
</organism>
<gene>
    <name evidence="1" type="ORF">L9F63_006897</name>
</gene>
<feature type="non-terminal residue" evidence="1">
    <location>
        <position position="1"/>
    </location>
</feature>
<protein>
    <submittedName>
        <fullName evidence="1">Uncharacterized protein</fullName>
    </submittedName>
</protein>
<evidence type="ECO:0000313" key="1">
    <source>
        <dbReference type="EMBL" id="KAJ9576235.1"/>
    </source>
</evidence>
<name>A0AAD8E3T5_DIPPU</name>
<keyword evidence="2" id="KW-1185">Reference proteome</keyword>
<feature type="non-terminal residue" evidence="1">
    <location>
        <position position="94"/>
    </location>
</feature>
<sequence>CSNYNFLSSSVVLQPLTSLRIAAQSSLSKAFPFAGSFPWINPTRCSHVPRYHQLAIYPPRSVLLLCYTGGTIVYLECHWCLKHSEGFSSRFSTT</sequence>
<accession>A0AAD8E3T5</accession>
<reference evidence="1" key="1">
    <citation type="journal article" date="2023" name="IScience">
        <title>Live-bearing cockroach genome reveals convergent evolutionary mechanisms linked to viviparity in insects and beyond.</title>
        <authorList>
            <person name="Fouks B."/>
            <person name="Harrison M.C."/>
            <person name="Mikhailova A.A."/>
            <person name="Marchal E."/>
            <person name="English S."/>
            <person name="Carruthers M."/>
            <person name="Jennings E.C."/>
            <person name="Chiamaka E.L."/>
            <person name="Frigard R.A."/>
            <person name="Pippel M."/>
            <person name="Attardo G.M."/>
            <person name="Benoit J.B."/>
            <person name="Bornberg-Bauer E."/>
            <person name="Tobe S.S."/>
        </authorList>
    </citation>
    <scope>NUCLEOTIDE SEQUENCE</scope>
    <source>
        <strain evidence="1">Stay&amp;Tobe</strain>
    </source>
</reference>
<dbReference type="EMBL" id="JASPKZ010009803">
    <property type="protein sequence ID" value="KAJ9576235.1"/>
    <property type="molecule type" value="Genomic_DNA"/>
</dbReference>